<feature type="domain" description="Histidine kinase" evidence="8">
    <location>
        <begin position="291"/>
        <end position="498"/>
    </location>
</feature>
<evidence type="ECO:0000256" key="5">
    <source>
        <dbReference type="SAM" id="Coils"/>
    </source>
</evidence>
<comment type="catalytic activity">
    <reaction evidence="1">
        <text>ATP + protein L-histidine = ADP + protein N-phospho-L-histidine.</text>
        <dbReference type="EC" id="2.7.13.3"/>
    </reaction>
</comment>
<feature type="transmembrane region" description="Helical" evidence="7">
    <location>
        <begin position="117"/>
        <end position="133"/>
    </location>
</feature>
<evidence type="ECO:0000256" key="2">
    <source>
        <dbReference type="ARBA" id="ARBA00012438"/>
    </source>
</evidence>
<dbReference type="SUPFAM" id="SSF55874">
    <property type="entry name" value="ATPase domain of HSP90 chaperone/DNA topoisomerase II/histidine kinase"/>
    <property type="match status" value="1"/>
</dbReference>
<dbReference type="InterPro" id="IPR003594">
    <property type="entry name" value="HATPase_dom"/>
</dbReference>
<dbReference type="PANTHER" id="PTHR43065:SF42">
    <property type="entry name" value="TWO-COMPONENT SENSOR PPRA"/>
    <property type="match status" value="1"/>
</dbReference>
<evidence type="ECO:0000259" key="8">
    <source>
        <dbReference type="PROSITE" id="PS50109"/>
    </source>
</evidence>
<accession>A0A2W5KS07</accession>
<dbReference type="SMART" id="SM00387">
    <property type="entry name" value="HATPase_c"/>
    <property type="match status" value="1"/>
</dbReference>
<organism evidence="10 11">
    <name type="scientific">Rhodanobacter denitrificans</name>
    <dbReference type="NCBI Taxonomy" id="666685"/>
    <lineage>
        <taxon>Bacteria</taxon>
        <taxon>Pseudomonadati</taxon>
        <taxon>Pseudomonadota</taxon>
        <taxon>Gammaproteobacteria</taxon>
        <taxon>Lysobacterales</taxon>
        <taxon>Rhodanobacteraceae</taxon>
        <taxon>Rhodanobacter</taxon>
    </lineage>
</organism>
<feature type="domain" description="Response regulatory" evidence="9">
    <location>
        <begin position="510"/>
        <end position="619"/>
    </location>
</feature>
<name>A0A2W5KS07_9GAMM</name>
<dbReference type="PROSITE" id="PS50110">
    <property type="entry name" value="RESPONSE_REGULATORY"/>
    <property type="match status" value="1"/>
</dbReference>
<evidence type="ECO:0000256" key="7">
    <source>
        <dbReference type="SAM" id="Phobius"/>
    </source>
</evidence>
<dbReference type="AlphaFoldDB" id="A0A2W5KS07"/>
<dbReference type="InterPro" id="IPR005467">
    <property type="entry name" value="His_kinase_dom"/>
</dbReference>
<sequence>MPRGPKRPRYGSAPPARIDAMPSRCPVAKIGTAARSAPSFHASVRNRPRLIGRPTARHLVIFWDRLNDWLRDVPVDDPVDRRNAPMLQLVLAVPGVLLPSMSAVSFAQTGVFGTSEAVGIALSGFIWLCFGLLRRGRFRLAASFAVAISLVMMALNYQAYGLKAQLGLQVTHLLPLLFAGLLLGRGAIWRTLSVMGAILALGAWVDLDRAADELAARQDVVSDLLSAGLGFVVVATILDRLVSASRRAIRRSEELDLICDDLEREIEEKERSQAQLLQSQRIEVLGRLAGGIAHDFNNLLGIIAGHASRARTTGDAQASARALEGIAHATRRGALMVRRLLGLGRSVERRVEVFDATDAIRATSDLLRPLFDATVSIRLHLPDEPLRIRLDREEFELALLNVATNARDAMPNGGTFEIRATRHGDQVRIVLSDTGVGMSAAVAARMFEPFFTTKPDGKGTGIGMAVVHRLVGEAGGRIDVDSAPDCGTVLTIELPAAAAASRTREGGPMHVLLVEDDAAARVLLTEALEAAGLEVTAVGAVDAALAQAAATRFATVVSDYQLPDGDGLSLLRRLRALQPHLRQILVSGRRDLPKVEPPLRVLRKPFLPDELLDCLFEADAEASLSGTADPAGPTPGGAAAPDARGV</sequence>
<dbReference type="Gene3D" id="3.40.50.2300">
    <property type="match status" value="1"/>
</dbReference>
<dbReference type="SUPFAM" id="SSF47384">
    <property type="entry name" value="Homodimeric domain of signal transducing histidine kinase"/>
    <property type="match status" value="1"/>
</dbReference>
<feature type="transmembrane region" description="Helical" evidence="7">
    <location>
        <begin position="140"/>
        <end position="160"/>
    </location>
</feature>
<dbReference type="PANTHER" id="PTHR43065">
    <property type="entry name" value="SENSOR HISTIDINE KINASE"/>
    <property type="match status" value="1"/>
</dbReference>
<evidence type="ECO:0000256" key="1">
    <source>
        <dbReference type="ARBA" id="ARBA00000085"/>
    </source>
</evidence>
<dbReference type="PROSITE" id="PS50109">
    <property type="entry name" value="HIS_KIN"/>
    <property type="match status" value="1"/>
</dbReference>
<dbReference type="EMBL" id="QFPO01000001">
    <property type="protein sequence ID" value="PZQ19862.1"/>
    <property type="molecule type" value="Genomic_DNA"/>
</dbReference>
<feature type="transmembrane region" description="Helical" evidence="7">
    <location>
        <begin position="89"/>
        <end position="111"/>
    </location>
</feature>
<dbReference type="SUPFAM" id="SSF52172">
    <property type="entry name" value="CheY-like"/>
    <property type="match status" value="1"/>
</dbReference>
<feature type="transmembrane region" description="Helical" evidence="7">
    <location>
        <begin position="225"/>
        <end position="242"/>
    </location>
</feature>
<feature type="modified residue" description="4-aspartylphosphate" evidence="4">
    <location>
        <position position="559"/>
    </location>
</feature>
<dbReference type="InterPro" id="IPR011006">
    <property type="entry name" value="CheY-like_superfamily"/>
</dbReference>
<reference evidence="10 11" key="1">
    <citation type="submission" date="2017-08" db="EMBL/GenBank/DDBJ databases">
        <title>Infants hospitalized years apart are colonized by the same room-sourced microbial strains.</title>
        <authorList>
            <person name="Brooks B."/>
            <person name="Olm M.R."/>
            <person name="Firek B.A."/>
            <person name="Baker R."/>
            <person name="Thomas B.C."/>
            <person name="Morowitz M.J."/>
            <person name="Banfield J.F."/>
        </authorList>
    </citation>
    <scope>NUCLEOTIDE SEQUENCE [LARGE SCALE GENOMIC DNA]</scope>
    <source>
        <strain evidence="10">S2_005_003_R2_42</strain>
    </source>
</reference>
<evidence type="ECO:0000313" key="10">
    <source>
        <dbReference type="EMBL" id="PZQ19862.1"/>
    </source>
</evidence>
<dbReference type="CDD" id="cd00156">
    <property type="entry name" value="REC"/>
    <property type="match status" value="1"/>
</dbReference>
<dbReference type="GO" id="GO:0000155">
    <property type="term" value="F:phosphorelay sensor kinase activity"/>
    <property type="evidence" value="ECO:0007669"/>
    <property type="project" value="InterPro"/>
</dbReference>
<evidence type="ECO:0000256" key="3">
    <source>
        <dbReference type="ARBA" id="ARBA00022553"/>
    </source>
</evidence>
<feature type="region of interest" description="Disordered" evidence="6">
    <location>
        <begin position="624"/>
        <end position="646"/>
    </location>
</feature>
<keyword evidence="7" id="KW-1133">Transmembrane helix</keyword>
<dbReference type="SMART" id="SM00448">
    <property type="entry name" value="REC"/>
    <property type="match status" value="1"/>
</dbReference>
<evidence type="ECO:0000313" key="11">
    <source>
        <dbReference type="Proteomes" id="UP000249046"/>
    </source>
</evidence>
<feature type="transmembrane region" description="Helical" evidence="7">
    <location>
        <begin position="188"/>
        <end position="205"/>
    </location>
</feature>
<feature type="coiled-coil region" evidence="5">
    <location>
        <begin position="252"/>
        <end position="279"/>
    </location>
</feature>
<evidence type="ECO:0000259" key="9">
    <source>
        <dbReference type="PROSITE" id="PS50110"/>
    </source>
</evidence>
<comment type="caution">
    <text evidence="10">The sequence shown here is derived from an EMBL/GenBank/DDBJ whole genome shotgun (WGS) entry which is preliminary data.</text>
</comment>
<dbReference type="Pfam" id="PF00072">
    <property type="entry name" value="Response_reg"/>
    <property type="match status" value="1"/>
</dbReference>
<dbReference type="InterPro" id="IPR004358">
    <property type="entry name" value="Sig_transdc_His_kin-like_C"/>
</dbReference>
<dbReference type="InterPro" id="IPR003661">
    <property type="entry name" value="HisK_dim/P_dom"/>
</dbReference>
<proteinExistence type="predicted"/>
<gene>
    <name evidence="10" type="ORF">DI564_01060</name>
</gene>
<keyword evidence="7" id="KW-0812">Transmembrane</keyword>
<feature type="compositionally biased region" description="Low complexity" evidence="6">
    <location>
        <begin position="626"/>
        <end position="646"/>
    </location>
</feature>
<evidence type="ECO:0000256" key="4">
    <source>
        <dbReference type="PROSITE-ProRule" id="PRU00169"/>
    </source>
</evidence>
<keyword evidence="3 4" id="KW-0597">Phosphoprotein</keyword>
<keyword evidence="7" id="KW-0472">Membrane</keyword>
<evidence type="ECO:0000256" key="6">
    <source>
        <dbReference type="SAM" id="MobiDB-lite"/>
    </source>
</evidence>
<dbReference type="Proteomes" id="UP000249046">
    <property type="component" value="Unassembled WGS sequence"/>
</dbReference>
<dbReference type="Gene3D" id="3.30.565.10">
    <property type="entry name" value="Histidine kinase-like ATPase, C-terminal domain"/>
    <property type="match status" value="1"/>
</dbReference>
<dbReference type="SMART" id="SM00388">
    <property type="entry name" value="HisKA"/>
    <property type="match status" value="1"/>
</dbReference>
<dbReference type="InterPro" id="IPR001789">
    <property type="entry name" value="Sig_transdc_resp-reg_receiver"/>
</dbReference>
<keyword evidence="5" id="KW-0175">Coiled coil</keyword>
<dbReference type="InterPro" id="IPR036890">
    <property type="entry name" value="HATPase_C_sf"/>
</dbReference>
<dbReference type="EC" id="2.7.13.3" evidence="2"/>
<dbReference type="Pfam" id="PF02518">
    <property type="entry name" value="HATPase_c"/>
    <property type="match status" value="1"/>
</dbReference>
<dbReference type="PRINTS" id="PR00344">
    <property type="entry name" value="BCTRLSENSOR"/>
</dbReference>
<dbReference type="InterPro" id="IPR036097">
    <property type="entry name" value="HisK_dim/P_sf"/>
</dbReference>
<dbReference type="Gene3D" id="1.10.287.130">
    <property type="match status" value="1"/>
</dbReference>
<protein>
    <recommendedName>
        <fullName evidence="2">histidine kinase</fullName>
        <ecNumber evidence="2">2.7.13.3</ecNumber>
    </recommendedName>
</protein>